<dbReference type="EMBL" id="CM045762">
    <property type="protein sequence ID" value="KAI8011666.1"/>
    <property type="molecule type" value="Genomic_DNA"/>
</dbReference>
<comment type="caution">
    <text evidence="1">The sequence shown here is derived from an EMBL/GenBank/DDBJ whole genome shotgun (WGS) entry which is preliminary data.</text>
</comment>
<evidence type="ECO:0000313" key="2">
    <source>
        <dbReference type="Proteomes" id="UP001060215"/>
    </source>
</evidence>
<protein>
    <submittedName>
        <fullName evidence="1">Ubiquitin carboxyl-terminal hydrolase 19</fullName>
    </submittedName>
</protein>
<reference evidence="1 2" key="1">
    <citation type="journal article" date="2022" name="Plant J.">
        <title>Chromosome-level genome of Camellia lanceoleosa provides a valuable resource for understanding genome evolution and self-incompatibility.</title>
        <authorList>
            <person name="Gong W."/>
            <person name="Xiao S."/>
            <person name="Wang L."/>
            <person name="Liao Z."/>
            <person name="Chang Y."/>
            <person name="Mo W."/>
            <person name="Hu G."/>
            <person name="Li W."/>
            <person name="Zhao G."/>
            <person name="Zhu H."/>
            <person name="Hu X."/>
            <person name="Ji K."/>
            <person name="Xiang X."/>
            <person name="Song Q."/>
            <person name="Yuan D."/>
            <person name="Jin S."/>
            <person name="Zhang L."/>
        </authorList>
    </citation>
    <scope>NUCLEOTIDE SEQUENCE [LARGE SCALE GENOMIC DNA]</scope>
    <source>
        <strain evidence="1">SQ_2022a</strain>
    </source>
</reference>
<name>A0ACC0HI94_9ERIC</name>
<keyword evidence="2" id="KW-1185">Reference proteome</keyword>
<keyword evidence="1" id="KW-0378">Hydrolase</keyword>
<sequence>MVSVEDEDLAGLEDVSSEGEDNNYEAELTDEETAASGILTGRRPYRKKIRVDSDESLPLMEGEGRSFRVKGFNQNQSSGACQTSHWKSGHKTKCKDFQLSGPVKSMQSAYMQHGRRDSSAVALVPSSGTVNITKQSKEILFPYEDFVELFNWDKRGFPPCGLLNCGNSCFANVVLQCLVYTRPLVAYLLEKGHRKECRRNDWCFLCEFQTHVERSSESRHPFSPINVLSRLPNIGGDLGYGKQEDAHEFMRFAIDTMQSVCLDEFGGEKALYPSTQETTLI</sequence>
<dbReference type="Proteomes" id="UP001060215">
    <property type="component" value="Chromosome 5"/>
</dbReference>
<organism evidence="1 2">
    <name type="scientific">Camellia lanceoleosa</name>
    <dbReference type="NCBI Taxonomy" id="1840588"/>
    <lineage>
        <taxon>Eukaryota</taxon>
        <taxon>Viridiplantae</taxon>
        <taxon>Streptophyta</taxon>
        <taxon>Embryophyta</taxon>
        <taxon>Tracheophyta</taxon>
        <taxon>Spermatophyta</taxon>
        <taxon>Magnoliopsida</taxon>
        <taxon>eudicotyledons</taxon>
        <taxon>Gunneridae</taxon>
        <taxon>Pentapetalae</taxon>
        <taxon>asterids</taxon>
        <taxon>Ericales</taxon>
        <taxon>Theaceae</taxon>
        <taxon>Camellia</taxon>
    </lineage>
</organism>
<proteinExistence type="predicted"/>
<accession>A0ACC0HI94</accession>
<evidence type="ECO:0000313" key="1">
    <source>
        <dbReference type="EMBL" id="KAI8011666.1"/>
    </source>
</evidence>
<gene>
    <name evidence="1" type="ORF">LOK49_LG06G00299</name>
</gene>